<protein>
    <recommendedName>
        <fullName evidence="2">WGR domain-containing protein</fullName>
    </recommendedName>
</protein>
<sequence length="264" mass="31330">MIYLEHKTPSVNRFVELSLKEKKVNIRSGRIGLSGKFITLKFHQHHEAEDVYSRRLLKLYSKGYRCSRSKKNRVMLETIIKDPNDTSNYLVYSDLLQMQHEPRGKLIAVQYKLELSPYKKSLLQEESYILKKNRQLKETWWDKKTYCRWSMGFINSVIYDMNHDLSQAGWIRRMLMHPSFYFLRRLCLFNVPRSFAIPEVLSLLDKHLPQTVDYLEFCNSGSSSYGIDKDSIKPYLNINNVSNLEIKSNHVYDRRLAMAWLTDT</sequence>
<name>A0A3B0XZ76_9ZZZZ</name>
<evidence type="ECO:0000313" key="1">
    <source>
        <dbReference type="EMBL" id="VAW73678.1"/>
    </source>
</evidence>
<accession>A0A3B0XZ76</accession>
<dbReference type="AlphaFoldDB" id="A0A3B0XZ76"/>
<dbReference type="EMBL" id="UOFL01000047">
    <property type="protein sequence ID" value="VAW73678.1"/>
    <property type="molecule type" value="Genomic_DNA"/>
</dbReference>
<proteinExistence type="predicted"/>
<reference evidence="1" key="1">
    <citation type="submission" date="2018-06" db="EMBL/GenBank/DDBJ databases">
        <authorList>
            <person name="Zhirakovskaya E."/>
        </authorList>
    </citation>
    <scope>NUCLEOTIDE SEQUENCE</scope>
</reference>
<evidence type="ECO:0008006" key="2">
    <source>
        <dbReference type="Google" id="ProtNLM"/>
    </source>
</evidence>
<gene>
    <name evidence="1" type="ORF">MNBD_GAMMA12-2554</name>
</gene>
<organism evidence="1">
    <name type="scientific">hydrothermal vent metagenome</name>
    <dbReference type="NCBI Taxonomy" id="652676"/>
    <lineage>
        <taxon>unclassified sequences</taxon>
        <taxon>metagenomes</taxon>
        <taxon>ecological metagenomes</taxon>
    </lineage>
</organism>